<accession>A0A369JHV3</accession>
<dbReference type="SUPFAM" id="SSF54160">
    <property type="entry name" value="Chromo domain-like"/>
    <property type="match status" value="1"/>
</dbReference>
<dbReference type="InParanoid" id="A0A369JHV3"/>
<dbReference type="AlphaFoldDB" id="A0A369JHV3"/>
<dbReference type="InterPro" id="IPR023780">
    <property type="entry name" value="Chromo_domain"/>
</dbReference>
<comment type="caution">
    <text evidence="2">The sequence shown here is derived from an EMBL/GenBank/DDBJ whole genome shotgun (WGS) entry which is preliminary data.</text>
</comment>
<dbReference type="OrthoDB" id="3233705at2759"/>
<dbReference type="Proteomes" id="UP000076154">
    <property type="component" value="Unassembled WGS sequence"/>
</dbReference>
<gene>
    <name evidence="2" type="ORF">Hypma_012728</name>
</gene>
<dbReference type="Pfam" id="PF24626">
    <property type="entry name" value="SH3_Tf2-1"/>
    <property type="match status" value="1"/>
</dbReference>
<dbReference type="InterPro" id="IPR056924">
    <property type="entry name" value="SH3_Tf2-1"/>
</dbReference>
<dbReference type="STRING" id="39966.A0A369JHV3"/>
<evidence type="ECO:0000313" key="3">
    <source>
        <dbReference type="Proteomes" id="UP000076154"/>
    </source>
</evidence>
<dbReference type="EMBL" id="LUEZ02000071">
    <property type="protein sequence ID" value="RDB20147.1"/>
    <property type="molecule type" value="Genomic_DNA"/>
</dbReference>
<proteinExistence type="predicted"/>
<organism evidence="2 3">
    <name type="scientific">Hypsizygus marmoreus</name>
    <name type="common">White beech mushroom</name>
    <name type="synonym">Agaricus marmoreus</name>
    <dbReference type="NCBI Taxonomy" id="39966"/>
    <lineage>
        <taxon>Eukaryota</taxon>
        <taxon>Fungi</taxon>
        <taxon>Dikarya</taxon>
        <taxon>Basidiomycota</taxon>
        <taxon>Agaricomycotina</taxon>
        <taxon>Agaricomycetes</taxon>
        <taxon>Agaricomycetidae</taxon>
        <taxon>Agaricales</taxon>
        <taxon>Tricholomatineae</taxon>
        <taxon>Lyophyllaceae</taxon>
        <taxon>Hypsizygus</taxon>
    </lineage>
</organism>
<evidence type="ECO:0000313" key="2">
    <source>
        <dbReference type="EMBL" id="RDB20147.1"/>
    </source>
</evidence>
<keyword evidence="3" id="KW-1185">Reference proteome</keyword>
<dbReference type="InterPro" id="IPR000953">
    <property type="entry name" value="Chromo/chromo_shadow_dom"/>
</dbReference>
<sequence>MVENFEADRNRAKEALLLSQVHQKRSYNKGRLETEFKEGDLVVLNPHSLALLKNEKGRGQKLLMRYDGPFEILRKISPVTYQLRMPASYGTHPIINIAHLESYALSPPEFGDRPRKRLNHADFEEEPEYEVEAIVSERYRRVAKGRRVKEYKTRFEGYGPESDEWLPASHLKNAPAVLKAWNDHKRTIRSCHIKARM</sequence>
<protein>
    <recommendedName>
        <fullName evidence="1">Chromo domain-containing protein</fullName>
    </recommendedName>
</protein>
<dbReference type="InterPro" id="IPR016197">
    <property type="entry name" value="Chromo-like_dom_sf"/>
</dbReference>
<reference evidence="2" key="1">
    <citation type="submission" date="2018-04" db="EMBL/GenBank/DDBJ databases">
        <title>Whole genome sequencing of Hypsizygus marmoreus.</title>
        <authorList>
            <person name="Choi I.-G."/>
            <person name="Min B."/>
            <person name="Kim J.-G."/>
            <person name="Kim S."/>
            <person name="Oh Y.-L."/>
            <person name="Kong W.-S."/>
            <person name="Park H."/>
            <person name="Jeong J."/>
            <person name="Song E.-S."/>
        </authorList>
    </citation>
    <scope>NUCLEOTIDE SEQUENCE [LARGE SCALE GENOMIC DNA]</scope>
    <source>
        <strain evidence="2">51987-8</strain>
    </source>
</reference>
<dbReference type="SMART" id="SM00298">
    <property type="entry name" value="CHROMO"/>
    <property type="match status" value="1"/>
</dbReference>
<dbReference type="GO" id="GO:0006338">
    <property type="term" value="P:chromatin remodeling"/>
    <property type="evidence" value="ECO:0007669"/>
    <property type="project" value="UniProtKB-ARBA"/>
</dbReference>
<evidence type="ECO:0000259" key="1">
    <source>
        <dbReference type="SMART" id="SM00298"/>
    </source>
</evidence>
<name>A0A369JHV3_HYPMA</name>
<dbReference type="Gene3D" id="2.40.50.40">
    <property type="match status" value="1"/>
</dbReference>
<feature type="domain" description="Chromo" evidence="1">
    <location>
        <begin position="128"/>
        <end position="186"/>
    </location>
</feature>
<dbReference type="Pfam" id="PF00385">
    <property type="entry name" value="Chromo"/>
    <property type="match status" value="1"/>
</dbReference>